<evidence type="ECO:0000313" key="1">
    <source>
        <dbReference type="EnsemblMetazoa" id="GPPI027314-PA"/>
    </source>
</evidence>
<reference evidence="2" key="1">
    <citation type="submission" date="2015-01" db="EMBL/GenBank/DDBJ databases">
        <authorList>
            <person name="Aksoy S."/>
            <person name="Warren W."/>
            <person name="Wilson R.K."/>
        </authorList>
    </citation>
    <scope>NUCLEOTIDE SEQUENCE [LARGE SCALE GENOMIC DNA]</scope>
    <source>
        <strain evidence="2">IAEA</strain>
    </source>
</reference>
<accession>A0A1B0BEE6</accession>
<reference evidence="1" key="2">
    <citation type="submission" date="2020-05" db="UniProtKB">
        <authorList>
            <consortium name="EnsemblMetazoa"/>
        </authorList>
    </citation>
    <scope>IDENTIFICATION</scope>
    <source>
        <strain evidence="1">IAEA</strain>
    </source>
</reference>
<dbReference type="Proteomes" id="UP000092460">
    <property type="component" value="Unassembled WGS sequence"/>
</dbReference>
<dbReference type="EnsemblMetazoa" id="GPPI027314-RA">
    <property type="protein sequence ID" value="GPPI027314-PA"/>
    <property type="gene ID" value="GPPI027314"/>
</dbReference>
<sequence>MKKKKNRRRKQDNHIHIRKRISTEDAHQSYYYLIHLVTKSKREKWQSRRSAKHMLSAIHKFHGHRIDSRHYGLQVNFAMQFKRNHECLRVRGKNTYNVRSELRTHALRRNKVAVSLKAAAAERLEEITNVVGIVAMAADEADEIEGRRRYYCLKVDFKVAEAQS</sequence>
<dbReference type="VEuPathDB" id="VectorBase:GPPI027314"/>
<proteinExistence type="predicted"/>
<organism evidence="1 2">
    <name type="scientific">Glossina palpalis gambiensis</name>
    <dbReference type="NCBI Taxonomy" id="67801"/>
    <lineage>
        <taxon>Eukaryota</taxon>
        <taxon>Metazoa</taxon>
        <taxon>Ecdysozoa</taxon>
        <taxon>Arthropoda</taxon>
        <taxon>Hexapoda</taxon>
        <taxon>Insecta</taxon>
        <taxon>Pterygota</taxon>
        <taxon>Neoptera</taxon>
        <taxon>Endopterygota</taxon>
        <taxon>Diptera</taxon>
        <taxon>Brachycera</taxon>
        <taxon>Muscomorpha</taxon>
        <taxon>Hippoboscoidea</taxon>
        <taxon>Glossinidae</taxon>
        <taxon>Glossina</taxon>
    </lineage>
</organism>
<dbReference type="AlphaFoldDB" id="A0A1B0BEE6"/>
<protein>
    <submittedName>
        <fullName evidence="1">Uncharacterized protein</fullName>
    </submittedName>
</protein>
<name>A0A1B0BEE6_9MUSC</name>
<evidence type="ECO:0000313" key="2">
    <source>
        <dbReference type="Proteomes" id="UP000092460"/>
    </source>
</evidence>
<dbReference type="EMBL" id="JXJN01012866">
    <property type="status" value="NOT_ANNOTATED_CDS"/>
    <property type="molecule type" value="Genomic_DNA"/>
</dbReference>
<keyword evidence="2" id="KW-1185">Reference proteome</keyword>